<accession>A0A963Z795</accession>
<comment type="caution">
    <text evidence="3">The sequence shown here is derived from an EMBL/GenBank/DDBJ whole genome shotgun (WGS) entry which is preliminary data.</text>
</comment>
<proteinExistence type="inferred from homology"/>
<feature type="domain" description="Transglycosylase SLT" evidence="2">
    <location>
        <begin position="20"/>
        <end position="117"/>
    </location>
</feature>
<dbReference type="CDD" id="cd13400">
    <property type="entry name" value="LT_IagB-like"/>
    <property type="match status" value="1"/>
</dbReference>
<evidence type="ECO:0000313" key="3">
    <source>
        <dbReference type="EMBL" id="MCB8883167.1"/>
    </source>
</evidence>
<evidence type="ECO:0000313" key="4">
    <source>
        <dbReference type="Proteomes" id="UP000721844"/>
    </source>
</evidence>
<dbReference type="Proteomes" id="UP000721844">
    <property type="component" value="Unassembled WGS sequence"/>
</dbReference>
<gene>
    <name evidence="3" type="ORF">ACELLULO517_23160</name>
</gene>
<dbReference type="Gene3D" id="1.10.530.10">
    <property type="match status" value="1"/>
</dbReference>
<dbReference type="InterPro" id="IPR008258">
    <property type="entry name" value="Transglycosylase_SLT_dom_1"/>
</dbReference>
<dbReference type="EMBL" id="JAESVA010000011">
    <property type="protein sequence ID" value="MCB8883167.1"/>
    <property type="molecule type" value="Genomic_DNA"/>
</dbReference>
<evidence type="ECO:0000256" key="1">
    <source>
        <dbReference type="ARBA" id="ARBA00009387"/>
    </source>
</evidence>
<dbReference type="AlphaFoldDB" id="A0A963Z795"/>
<comment type="similarity">
    <text evidence="1">Belongs to the virb1 family.</text>
</comment>
<dbReference type="SUPFAM" id="SSF53955">
    <property type="entry name" value="Lysozyme-like"/>
    <property type="match status" value="1"/>
</dbReference>
<keyword evidence="4" id="KW-1185">Reference proteome</keyword>
<reference evidence="3 4" key="1">
    <citation type="journal article" date="2021" name="Microorganisms">
        <title>Acidisoma silvae sp. nov. and Acidisomacellulosilytica sp. nov., Two Acidophilic Bacteria Isolated from Decaying Wood, Hydrolyzing Cellulose and Producing Poly-3-hydroxybutyrate.</title>
        <authorList>
            <person name="Mieszkin S."/>
            <person name="Pouder E."/>
            <person name="Uroz S."/>
            <person name="Simon-Colin C."/>
            <person name="Alain K."/>
        </authorList>
    </citation>
    <scope>NUCLEOTIDE SEQUENCE [LARGE SCALE GENOMIC DNA]</scope>
    <source>
        <strain evidence="3 4">HW T5.17</strain>
    </source>
</reference>
<organism evidence="3 4">
    <name type="scientific">Acidisoma cellulosilyticum</name>
    <dbReference type="NCBI Taxonomy" id="2802395"/>
    <lineage>
        <taxon>Bacteria</taxon>
        <taxon>Pseudomonadati</taxon>
        <taxon>Pseudomonadota</taxon>
        <taxon>Alphaproteobacteria</taxon>
        <taxon>Acetobacterales</taxon>
        <taxon>Acidocellaceae</taxon>
        <taxon>Acidisoma</taxon>
    </lineage>
</organism>
<protein>
    <submittedName>
        <fullName evidence="3">Lytic transglycosylase domain-containing protein</fullName>
    </submittedName>
</protein>
<name>A0A963Z795_9PROT</name>
<dbReference type="InterPro" id="IPR023346">
    <property type="entry name" value="Lysozyme-like_dom_sf"/>
</dbReference>
<evidence type="ECO:0000259" key="2">
    <source>
        <dbReference type="Pfam" id="PF01464"/>
    </source>
</evidence>
<sequence length="144" mass="15782">MAAKAPGIMIPFLSCMALVASIYNLPPRVLPAINAVEGGRVGTIHENLDHSQDLGVMQINTLWIHPLALYSRRADLDVRNRLIADPCFNIAAAGAILSSYLAEEHGDLMRAVGDYHSHTRLLNLSYRAKVIRSAARLFEPVPGR</sequence>
<dbReference type="Pfam" id="PF01464">
    <property type="entry name" value="SLT"/>
    <property type="match status" value="1"/>
</dbReference>